<dbReference type="PROSITE" id="PS50994">
    <property type="entry name" value="INTEGRASE"/>
    <property type="match status" value="1"/>
</dbReference>
<organism evidence="2 3">
    <name type="scientific">Lasius niger</name>
    <name type="common">Black garden ant</name>
    <dbReference type="NCBI Taxonomy" id="67767"/>
    <lineage>
        <taxon>Eukaryota</taxon>
        <taxon>Metazoa</taxon>
        <taxon>Ecdysozoa</taxon>
        <taxon>Arthropoda</taxon>
        <taxon>Hexapoda</taxon>
        <taxon>Insecta</taxon>
        <taxon>Pterygota</taxon>
        <taxon>Neoptera</taxon>
        <taxon>Endopterygota</taxon>
        <taxon>Hymenoptera</taxon>
        <taxon>Apocrita</taxon>
        <taxon>Aculeata</taxon>
        <taxon>Formicoidea</taxon>
        <taxon>Formicidae</taxon>
        <taxon>Formicinae</taxon>
        <taxon>Lasius</taxon>
        <taxon>Lasius</taxon>
    </lineage>
</organism>
<dbReference type="PANTHER" id="PTHR47331">
    <property type="entry name" value="PHD-TYPE DOMAIN-CONTAINING PROTEIN"/>
    <property type="match status" value="1"/>
</dbReference>
<dbReference type="InterPro" id="IPR012337">
    <property type="entry name" value="RNaseH-like_sf"/>
</dbReference>
<reference evidence="2 3" key="1">
    <citation type="submission" date="2015-04" db="EMBL/GenBank/DDBJ databases">
        <title>Lasius niger genome sequencing.</title>
        <authorList>
            <person name="Konorov E.A."/>
            <person name="Nikitin M.A."/>
            <person name="Kirill M.V."/>
            <person name="Chang P."/>
        </authorList>
    </citation>
    <scope>NUCLEOTIDE SEQUENCE [LARGE SCALE GENOMIC DNA]</scope>
    <source>
        <tissue evidence="2">Whole</tissue>
    </source>
</reference>
<dbReference type="PaxDb" id="67767-A0A0J7N589"/>
<dbReference type="SUPFAM" id="SSF53098">
    <property type="entry name" value="Ribonuclease H-like"/>
    <property type="match status" value="1"/>
</dbReference>
<dbReference type="Proteomes" id="UP000036403">
    <property type="component" value="Unassembled WGS sequence"/>
</dbReference>
<dbReference type="OrthoDB" id="6615390at2759"/>
<feature type="domain" description="Integrase catalytic" evidence="1">
    <location>
        <begin position="7"/>
        <end position="202"/>
    </location>
</feature>
<dbReference type="GO" id="GO:0015074">
    <property type="term" value="P:DNA integration"/>
    <property type="evidence" value="ECO:0007669"/>
    <property type="project" value="InterPro"/>
</dbReference>
<dbReference type="AlphaFoldDB" id="A0A0J7N589"/>
<dbReference type="InterPro" id="IPR040676">
    <property type="entry name" value="DUF5641"/>
</dbReference>
<dbReference type="Pfam" id="PF18701">
    <property type="entry name" value="DUF5641"/>
    <property type="match status" value="1"/>
</dbReference>
<dbReference type="STRING" id="67767.A0A0J7N589"/>
<evidence type="ECO:0000259" key="1">
    <source>
        <dbReference type="PROSITE" id="PS50994"/>
    </source>
</evidence>
<protein>
    <recommendedName>
        <fullName evidence="1">Integrase catalytic domain-containing protein</fullName>
    </recommendedName>
</protein>
<dbReference type="EMBL" id="LBMM01009823">
    <property type="protein sequence ID" value="KMQ87860.1"/>
    <property type="molecule type" value="Genomic_DNA"/>
</dbReference>
<name>A0A0J7N589_LASNI</name>
<dbReference type="Gene3D" id="3.30.420.10">
    <property type="entry name" value="Ribonuclease H-like superfamily/Ribonuclease H"/>
    <property type="match status" value="1"/>
</dbReference>
<evidence type="ECO:0000313" key="2">
    <source>
        <dbReference type="EMBL" id="KMQ87860.1"/>
    </source>
</evidence>
<evidence type="ECO:0000313" key="3">
    <source>
        <dbReference type="Proteomes" id="UP000036403"/>
    </source>
</evidence>
<dbReference type="InterPro" id="IPR036397">
    <property type="entry name" value="RNaseH_sf"/>
</dbReference>
<proteinExistence type="predicted"/>
<accession>A0A0J7N589</accession>
<keyword evidence="3" id="KW-1185">Reference proteome</keyword>
<dbReference type="GO" id="GO:0003676">
    <property type="term" value="F:nucleic acid binding"/>
    <property type="evidence" value="ECO:0007669"/>
    <property type="project" value="InterPro"/>
</dbReference>
<sequence length="330" mass="37246">MGQLPDFRVRPAARAFVHCGLDYAGPIQIRSIPGRGYKSRKAYIAVFICMTIKAAHLELVSDLSTSACLAAFDRFCARRGIPSILYSDNATNFQGAQRELADVWKLASMDPNVLNNLAEKGIKWKFIPPASPHFGGLWEACVRSVKYHLKRVIGAHTLTFEEMSTLICKIEACLNSRPLGQMSDNYDDYTALTPSHLLIGSSLASKPEPSLLDEKETRLTRWQLISQMRDSFWKIWSQDYLHSLQQRPKWRTVQKLARVGRLVLLRNPLAPPCSWELGRIEDCHPGDDGLIRVVTVKTARSKYKRAITKLCFLPIDVNTHAEVNPPDDTL</sequence>
<dbReference type="InterPro" id="IPR001584">
    <property type="entry name" value="Integrase_cat-core"/>
</dbReference>
<comment type="caution">
    <text evidence="2">The sequence shown here is derived from an EMBL/GenBank/DDBJ whole genome shotgun (WGS) entry which is preliminary data.</text>
</comment>
<gene>
    <name evidence="2" type="ORF">RF55_12755</name>
</gene>